<dbReference type="RefSeq" id="WP_173533933.1">
    <property type="nucleotide sequence ID" value="NZ_CP054143.1"/>
</dbReference>
<accession>A0A6M8SRY0</accession>
<dbReference type="Pfam" id="PF00583">
    <property type="entry name" value="Acetyltransf_1"/>
    <property type="match status" value="1"/>
</dbReference>
<dbReference type="Proteomes" id="UP000504844">
    <property type="component" value="Chromosome"/>
</dbReference>
<proteinExistence type="predicted"/>
<dbReference type="InterPro" id="IPR000182">
    <property type="entry name" value="GNAT_dom"/>
</dbReference>
<gene>
    <name evidence="2" type="ORF">HQN60_12365</name>
</gene>
<keyword evidence="3" id="KW-1185">Reference proteome</keyword>
<evidence type="ECO:0000313" key="2">
    <source>
        <dbReference type="EMBL" id="QKJ67431.1"/>
    </source>
</evidence>
<reference evidence="2 3" key="1">
    <citation type="submission" date="2020-05" db="EMBL/GenBank/DDBJ databases">
        <title>Complete genome sequence of Deefgea sp. D17.</title>
        <authorList>
            <person name="Bae J.-W."/>
            <person name="Han J.E."/>
        </authorList>
    </citation>
    <scope>NUCLEOTIDE SEQUENCE [LARGE SCALE GENOMIC DNA]</scope>
    <source>
        <strain evidence="2 3">D17</strain>
    </source>
</reference>
<evidence type="ECO:0000259" key="1">
    <source>
        <dbReference type="PROSITE" id="PS51186"/>
    </source>
</evidence>
<keyword evidence="2" id="KW-0808">Transferase</keyword>
<evidence type="ECO:0000313" key="3">
    <source>
        <dbReference type="Proteomes" id="UP000504844"/>
    </source>
</evidence>
<dbReference type="InterPro" id="IPR016181">
    <property type="entry name" value="Acyl_CoA_acyltransferase"/>
</dbReference>
<dbReference type="AlphaFoldDB" id="A0A6M8SRY0"/>
<dbReference type="SUPFAM" id="SSF55729">
    <property type="entry name" value="Acyl-CoA N-acyltransferases (Nat)"/>
    <property type="match status" value="1"/>
</dbReference>
<dbReference type="GO" id="GO:0016747">
    <property type="term" value="F:acyltransferase activity, transferring groups other than amino-acyl groups"/>
    <property type="evidence" value="ECO:0007669"/>
    <property type="project" value="InterPro"/>
</dbReference>
<feature type="domain" description="N-acetyltransferase" evidence="1">
    <location>
        <begin position="4"/>
        <end position="162"/>
    </location>
</feature>
<dbReference type="CDD" id="cd04301">
    <property type="entry name" value="NAT_SF"/>
    <property type="match status" value="1"/>
</dbReference>
<name>A0A6M8SRY0_9NEIS</name>
<protein>
    <submittedName>
        <fullName evidence="2">GNAT family N-acetyltransferase</fullName>
    </submittedName>
</protein>
<sequence>MISRKIRLMHPDDFNAILALQSDCYPTEFIETAQTLQQKQQLAPHSSWVITLNEQISGYLFCHPWFGEKLPALNSPLNHLPETTDRFYIHDLAISPGARGNKLAEQLIQHAITWAIHANFSQVMLVAVLGADHFWRKHQFKPLPTPLPAAYGEDAICMLRQL</sequence>
<dbReference type="KEGG" id="dee:HQN60_12365"/>
<organism evidence="2 3">
    <name type="scientific">Deefgea piscis</name>
    <dbReference type="NCBI Taxonomy" id="2739061"/>
    <lineage>
        <taxon>Bacteria</taxon>
        <taxon>Pseudomonadati</taxon>
        <taxon>Pseudomonadota</taxon>
        <taxon>Betaproteobacteria</taxon>
        <taxon>Neisseriales</taxon>
        <taxon>Chitinibacteraceae</taxon>
        <taxon>Deefgea</taxon>
    </lineage>
</organism>
<dbReference type="Gene3D" id="3.40.630.30">
    <property type="match status" value="1"/>
</dbReference>
<dbReference type="PROSITE" id="PS51186">
    <property type="entry name" value="GNAT"/>
    <property type="match status" value="1"/>
</dbReference>
<dbReference type="EMBL" id="CP054143">
    <property type="protein sequence ID" value="QKJ67431.1"/>
    <property type="molecule type" value="Genomic_DNA"/>
</dbReference>